<name>A0A8T0EYI6_ARGBR</name>
<organism evidence="4 5">
    <name type="scientific">Argiope bruennichi</name>
    <name type="common">Wasp spider</name>
    <name type="synonym">Aranea bruennichi</name>
    <dbReference type="NCBI Taxonomy" id="94029"/>
    <lineage>
        <taxon>Eukaryota</taxon>
        <taxon>Metazoa</taxon>
        <taxon>Ecdysozoa</taxon>
        <taxon>Arthropoda</taxon>
        <taxon>Chelicerata</taxon>
        <taxon>Arachnida</taxon>
        <taxon>Araneae</taxon>
        <taxon>Araneomorphae</taxon>
        <taxon>Entelegynae</taxon>
        <taxon>Araneoidea</taxon>
        <taxon>Araneidae</taxon>
        <taxon>Argiope</taxon>
    </lineage>
</organism>
<dbReference type="Gene3D" id="4.10.1000.10">
    <property type="entry name" value="Zinc finger, CCCH-type"/>
    <property type="match status" value="2"/>
</dbReference>
<feature type="region of interest" description="Disordered" evidence="2">
    <location>
        <begin position="561"/>
        <end position="585"/>
    </location>
</feature>
<dbReference type="PANTHER" id="PTHR46156">
    <property type="entry name" value="CCCH ZINGC FINGER"/>
    <property type="match status" value="1"/>
</dbReference>
<proteinExistence type="predicted"/>
<dbReference type="AlphaFoldDB" id="A0A8T0EYI6"/>
<reference evidence="4" key="2">
    <citation type="submission" date="2020-06" db="EMBL/GenBank/DDBJ databases">
        <authorList>
            <person name="Sheffer M."/>
        </authorList>
    </citation>
    <scope>NUCLEOTIDE SEQUENCE</scope>
</reference>
<dbReference type="SMART" id="SM00356">
    <property type="entry name" value="ZnF_C3H1"/>
    <property type="match status" value="5"/>
</dbReference>
<feature type="zinc finger region" description="C3H1-type" evidence="1">
    <location>
        <begin position="781"/>
        <end position="809"/>
    </location>
</feature>
<dbReference type="PROSITE" id="PS50103">
    <property type="entry name" value="ZF_C3H1"/>
    <property type="match status" value="5"/>
</dbReference>
<evidence type="ECO:0000256" key="2">
    <source>
        <dbReference type="SAM" id="MobiDB-lite"/>
    </source>
</evidence>
<feature type="zinc finger region" description="C3H1-type" evidence="1">
    <location>
        <begin position="835"/>
        <end position="861"/>
    </location>
</feature>
<evidence type="ECO:0000313" key="5">
    <source>
        <dbReference type="Proteomes" id="UP000807504"/>
    </source>
</evidence>
<feature type="zinc finger region" description="C3H1-type" evidence="1">
    <location>
        <begin position="813"/>
        <end position="834"/>
    </location>
</feature>
<dbReference type="PANTHER" id="PTHR46156:SF1">
    <property type="entry name" value="ZINC FINGER CCCH DOMAIN-CONTAINING PROTEIN 3"/>
    <property type="match status" value="1"/>
</dbReference>
<accession>A0A8T0EYI6</accession>
<dbReference type="Pfam" id="PF14608">
    <property type="entry name" value="zf-CCCH_2"/>
    <property type="match status" value="3"/>
</dbReference>
<keyword evidence="5" id="KW-1185">Reference proteome</keyword>
<dbReference type="Proteomes" id="UP000807504">
    <property type="component" value="Unassembled WGS sequence"/>
</dbReference>
<dbReference type="GO" id="GO:0008270">
    <property type="term" value="F:zinc ion binding"/>
    <property type="evidence" value="ECO:0007669"/>
    <property type="project" value="UniProtKB-KW"/>
</dbReference>
<feature type="zinc finger region" description="C3H1-type" evidence="1">
    <location>
        <begin position="890"/>
        <end position="911"/>
    </location>
</feature>
<feature type="domain" description="C3H1-type" evidence="3">
    <location>
        <begin position="862"/>
        <end position="889"/>
    </location>
</feature>
<feature type="region of interest" description="Disordered" evidence="2">
    <location>
        <begin position="130"/>
        <end position="161"/>
    </location>
</feature>
<evidence type="ECO:0000256" key="1">
    <source>
        <dbReference type="PROSITE-ProRule" id="PRU00723"/>
    </source>
</evidence>
<feature type="compositionally biased region" description="Low complexity" evidence="2">
    <location>
        <begin position="574"/>
        <end position="584"/>
    </location>
</feature>
<protein>
    <submittedName>
        <fullName evidence="4">Zinc finger CCCH domain-containing protein 3</fullName>
    </submittedName>
</protein>
<feature type="compositionally biased region" description="Polar residues" evidence="2">
    <location>
        <begin position="130"/>
        <end position="149"/>
    </location>
</feature>
<comment type="caution">
    <text evidence="4">The sequence shown here is derived from an EMBL/GenBank/DDBJ whole genome shotgun (WGS) entry which is preliminary data.</text>
</comment>
<dbReference type="EMBL" id="JABXBU010001863">
    <property type="protein sequence ID" value="KAF8781809.1"/>
    <property type="molecule type" value="Genomic_DNA"/>
</dbReference>
<dbReference type="InterPro" id="IPR000571">
    <property type="entry name" value="Znf_CCCH"/>
</dbReference>
<dbReference type="Pfam" id="PF00642">
    <property type="entry name" value="zf-CCCH"/>
    <property type="match status" value="1"/>
</dbReference>
<evidence type="ECO:0000259" key="3">
    <source>
        <dbReference type="PROSITE" id="PS50103"/>
    </source>
</evidence>
<dbReference type="GO" id="GO:0005634">
    <property type="term" value="C:nucleus"/>
    <property type="evidence" value="ECO:0007669"/>
    <property type="project" value="TreeGrafter"/>
</dbReference>
<feature type="domain" description="C3H1-type" evidence="3">
    <location>
        <begin position="890"/>
        <end position="911"/>
    </location>
</feature>
<feature type="zinc finger region" description="C3H1-type" evidence="1">
    <location>
        <begin position="862"/>
        <end position="889"/>
    </location>
</feature>
<reference evidence="4" key="1">
    <citation type="journal article" date="2020" name="bioRxiv">
        <title>Chromosome-level reference genome of the European wasp spider Argiope bruennichi: a resource for studies on range expansion and evolutionary adaptation.</title>
        <authorList>
            <person name="Sheffer M.M."/>
            <person name="Hoppe A."/>
            <person name="Krehenwinkel H."/>
            <person name="Uhl G."/>
            <person name="Kuss A.W."/>
            <person name="Jensen L."/>
            <person name="Jensen C."/>
            <person name="Gillespie R.G."/>
            <person name="Hoff K.J."/>
            <person name="Prost S."/>
        </authorList>
    </citation>
    <scope>NUCLEOTIDE SEQUENCE</scope>
</reference>
<sequence>MTTVEKMKDAKKAALQDELKYYSGLLAAHYSSVKTNSQNLNIQSTTTRNPANSTCNNFKTTTNNWHLHKSTSFQRNVTKLPNQNLKVRSSFTLHKKMDLRNKIETSNSFSFKKYPCQSSTMKVNSSALSYKSSNHTGKTLEQKNPVNSEKQMKSDVNKSAESSSRVLMDEIHLLLKQLKQKTENVDNKVNHVSSKVHSLNKCILNKPELKAPIKVSTDSKIICNTLSNSQTISSKDKNYNIFSSVDSSLLSSKNSNSGIFNEKKKNSQEKLSRGVNDSLVKPVPEFRNSFQQQSNQEISTKTLNESIQDLRAKFGTVDAYRVINIVKTPVKKKLNSAKKLNGTTLFASKYKVVNEKRPCVQQEKVALVTTEVKTPLKMKPVQKHINSVKKTKGAARLINTKYTIINKKLPCVQSLNSENSFHGNGGDGVCKLSINDKWTGLKTNGIKLKASKLNSKYKIVNKSENPTIGPTSFFENKSINAKEGKLGEFVHERNKKNLSKFSTCSSLRKYKYTASKLHGERKIIKSMTPLKHDSSCVLNLKRKKPNPFTSNSKYRTVNKQPVTSLKKVSETVKSNNSNNEPNSSIDPDLLMELAAECNDNVIADSPNKHILIKRVFKSKNAIVNKNICSLQSKAAKMIKTKYSTLNKKHSWQKQSFTKRLISPKCFKGHKFDSIYQRKMPFYHNQRKRNNIRHKSLPLVSTYFPGRSYSRNYLVSKNRSNAVGSLQSMVKTPKRFVLNRKVHLKTPNSMKFIVPTSKSMASRALNRSINRVLTASVKKKTSKMNIYCMFYNRFGRCNKGIKCPYVHDPSKIAVCTRFLRGTCKTENCPFSHEICPGKMAICSFFLLGSCTKTDCPYRHETLSPNAKLCKAFVQGYCPDGKQCKQAHVLVCPQFVQGHCDKGDACPFPHPPSKEKKTIPNLAEKNENLEETEELILEKMSRYFECAYESPTNNRSGINSIAVPRIRKLPEQPSFIAL</sequence>
<gene>
    <name evidence="4" type="ORF">HNY73_012168</name>
</gene>
<feature type="domain" description="C3H1-type" evidence="3">
    <location>
        <begin position="835"/>
        <end position="861"/>
    </location>
</feature>
<feature type="domain" description="C3H1-type" evidence="3">
    <location>
        <begin position="813"/>
        <end position="834"/>
    </location>
</feature>
<keyword evidence="1" id="KW-0863">Zinc-finger</keyword>
<evidence type="ECO:0000313" key="4">
    <source>
        <dbReference type="EMBL" id="KAF8781809.1"/>
    </source>
</evidence>
<keyword evidence="1" id="KW-0479">Metal-binding</keyword>
<keyword evidence="1" id="KW-0862">Zinc</keyword>
<feature type="domain" description="C3H1-type" evidence="3">
    <location>
        <begin position="781"/>
        <end position="809"/>
    </location>
</feature>